<comment type="caution">
    <text evidence="3">The sequence shown here is derived from an EMBL/GenBank/DDBJ whole genome shotgun (WGS) entry which is preliminary data.</text>
</comment>
<dbReference type="SUPFAM" id="SSF51556">
    <property type="entry name" value="Metallo-dependent hydrolases"/>
    <property type="match status" value="1"/>
</dbReference>
<dbReference type="PANTHER" id="PTHR43794">
    <property type="entry name" value="AMINOHYDROLASE SSNA-RELATED"/>
    <property type="match status" value="1"/>
</dbReference>
<dbReference type="OrthoDB" id="9797498at2"/>
<dbReference type="AlphaFoldDB" id="A0A1E5KVD7"/>
<dbReference type="RefSeq" id="WP_069699272.1">
    <property type="nucleotide sequence ID" value="NZ_JAGGMA010000042.1"/>
</dbReference>
<dbReference type="Gene3D" id="3.20.20.140">
    <property type="entry name" value="Metal-dependent hydrolases"/>
    <property type="match status" value="1"/>
</dbReference>
<name>A0A1E5KVD7_9ENTE</name>
<evidence type="ECO:0000313" key="4">
    <source>
        <dbReference type="Proteomes" id="UP000095256"/>
    </source>
</evidence>
<evidence type="ECO:0000259" key="2">
    <source>
        <dbReference type="Pfam" id="PF01979"/>
    </source>
</evidence>
<dbReference type="CDD" id="cd01298">
    <property type="entry name" value="ATZ_TRZ_like"/>
    <property type="match status" value="1"/>
</dbReference>
<dbReference type="PANTHER" id="PTHR43794:SF11">
    <property type="entry name" value="AMIDOHYDROLASE-RELATED DOMAIN-CONTAINING PROTEIN"/>
    <property type="match status" value="1"/>
</dbReference>
<sequence length="425" mass="47257">MKTRFYNGFILTMEKDLSVVQGELWVEQNRVIYAGSPKETTISWDREIDLQGNLLMPGFKNAHTHSAMTFLRSLADDQPLQEWLTESIFPMEEKLTPDDIYHLTKLANLEYFTSGITANFDMYFHPEKVAKAAEDTGMRTVILSGLSDFNQSVAEVEQAYLELNNQEKYTGLVRYEMGFHAEYTSSKKLLEELAFLAHQYQAPIYTHISETQREVAECIQRHGVTPAVFLDQLGLFDFGGGGYHGVHLTAEDIEIFKKRNVSIVLNCSANLKLASGIAPISDFMDAGINIGVGTDGPASNNSLDMFKEMFLVSGLGKVRSGADQVAGDDVLLMATRGSAKAMNLTECDSLASGQLADLVVIDLHKPNMQPLNHITKNIVYSGSKDNVKLTMINGKIVYEDGQFHAGIDAEAIYRKANEIIQRMKA</sequence>
<keyword evidence="4" id="KW-1185">Reference proteome</keyword>
<gene>
    <name evidence="3" type="ORF">BCR26_15475</name>
</gene>
<feature type="domain" description="Amidohydrolase-related" evidence="2">
    <location>
        <begin position="55"/>
        <end position="397"/>
    </location>
</feature>
<dbReference type="Proteomes" id="UP000095256">
    <property type="component" value="Unassembled WGS sequence"/>
</dbReference>
<protein>
    <submittedName>
        <fullName evidence="3">Amidohydrolase</fullName>
    </submittedName>
</protein>
<dbReference type="Pfam" id="PF01979">
    <property type="entry name" value="Amidohydro_1"/>
    <property type="match status" value="1"/>
</dbReference>
<dbReference type="InterPro" id="IPR032466">
    <property type="entry name" value="Metal_Hydrolase"/>
</dbReference>
<dbReference type="InterPro" id="IPR050287">
    <property type="entry name" value="MTA/SAH_deaminase"/>
</dbReference>
<organism evidence="3 4">
    <name type="scientific">Enterococcus rivorum</name>
    <dbReference type="NCBI Taxonomy" id="762845"/>
    <lineage>
        <taxon>Bacteria</taxon>
        <taxon>Bacillati</taxon>
        <taxon>Bacillota</taxon>
        <taxon>Bacilli</taxon>
        <taxon>Lactobacillales</taxon>
        <taxon>Enterococcaceae</taxon>
        <taxon>Enterococcus</taxon>
    </lineage>
</organism>
<dbReference type="SUPFAM" id="SSF51338">
    <property type="entry name" value="Composite domain of metallo-dependent hydrolases"/>
    <property type="match status" value="1"/>
</dbReference>
<dbReference type="EMBL" id="MIEK01000035">
    <property type="protein sequence ID" value="OEH81768.1"/>
    <property type="molecule type" value="Genomic_DNA"/>
</dbReference>
<evidence type="ECO:0000256" key="1">
    <source>
        <dbReference type="ARBA" id="ARBA00022801"/>
    </source>
</evidence>
<proteinExistence type="predicted"/>
<dbReference type="Gene3D" id="2.30.40.10">
    <property type="entry name" value="Urease, subunit C, domain 1"/>
    <property type="match status" value="1"/>
</dbReference>
<dbReference type="GO" id="GO:0016810">
    <property type="term" value="F:hydrolase activity, acting on carbon-nitrogen (but not peptide) bonds"/>
    <property type="evidence" value="ECO:0007669"/>
    <property type="project" value="InterPro"/>
</dbReference>
<evidence type="ECO:0000313" key="3">
    <source>
        <dbReference type="EMBL" id="OEH81768.1"/>
    </source>
</evidence>
<accession>A0A1E5KVD7</accession>
<dbReference type="InterPro" id="IPR006680">
    <property type="entry name" value="Amidohydro-rel"/>
</dbReference>
<reference evidence="3 4" key="1">
    <citation type="submission" date="2016-09" db="EMBL/GenBank/DDBJ databases">
        <authorList>
            <person name="Capua I."/>
            <person name="De Benedictis P."/>
            <person name="Joannis T."/>
            <person name="Lombin L.H."/>
            <person name="Cattoli G."/>
        </authorList>
    </citation>
    <scope>NUCLEOTIDE SEQUENCE [LARGE SCALE GENOMIC DNA]</scope>
    <source>
        <strain evidence="3 4">LMG 25899</strain>
    </source>
</reference>
<dbReference type="STRING" id="762845.BCR26_15475"/>
<keyword evidence="1 3" id="KW-0378">Hydrolase</keyword>
<dbReference type="InterPro" id="IPR011059">
    <property type="entry name" value="Metal-dep_hydrolase_composite"/>
</dbReference>